<keyword evidence="3" id="KW-0597">Phosphoprotein</keyword>
<comment type="caution">
    <text evidence="13">The sequence shown here is derived from an EMBL/GenBank/DDBJ whole genome shotgun (WGS) entry which is preliminary data.</text>
</comment>
<dbReference type="SUPFAM" id="SSF55874">
    <property type="entry name" value="ATPase domain of HSP90 chaperone/DNA topoisomerase II/histidine kinase"/>
    <property type="match status" value="1"/>
</dbReference>
<dbReference type="InterPro" id="IPR036890">
    <property type="entry name" value="HATPase_C_sf"/>
</dbReference>
<feature type="transmembrane region" description="Helical" evidence="10">
    <location>
        <begin position="44"/>
        <end position="64"/>
    </location>
</feature>
<keyword evidence="14" id="KW-1185">Reference proteome</keyword>
<feature type="transmembrane region" description="Helical" evidence="10">
    <location>
        <begin position="183"/>
        <end position="202"/>
    </location>
</feature>
<evidence type="ECO:0000256" key="10">
    <source>
        <dbReference type="SAM" id="Phobius"/>
    </source>
</evidence>
<keyword evidence="6 13" id="KW-0418">Kinase</keyword>
<keyword evidence="4" id="KW-0808">Transferase</keyword>
<keyword evidence="10" id="KW-0472">Membrane</keyword>
<evidence type="ECO:0000313" key="13">
    <source>
        <dbReference type="EMBL" id="MBO8195093.1"/>
    </source>
</evidence>
<dbReference type="Pfam" id="PF07730">
    <property type="entry name" value="HisKA_3"/>
    <property type="match status" value="1"/>
</dbReference>
<keyword evidence="10" id="KW-1133">Transmembrane helix</keyword>
<dbReference type="Proteomes" id="UP001519064">
    <property type="component" value="Unassembled WGS sequence"/>
</dbReference>
<dbReference type="Pfam" id="PF02518">
    <property type="entry name" value="HATPase_c"/>
    <property type="match status" value="1"/>
</dbReference>
<feature type="compositionally biased region" description="Low complexity" evidence="9">
    <location>
        <begin position="434"/>
        <end position="449"/>
    </location>
</feature>
<keyword evidence="8" id="KW-0902">Two-component regulatory system</keyword>
<feature type="domain" description="Signal transduction histidine kinase subgroup 3 dimerisation and phosphoacceptor" evidence="12">
    <location>
        <begin position="225"/>
        <end position="290"/>
    </location>
</feature>
<dbReference type="PANTHER" id="PTHR24421">
    <property type="entry name" value="NITRATE/NITRITE SENSOR PROTEIN NARX-RELATED"/>
    <property type="match status" value="1"/>
</dbReference>
<feature type="transmembrane region" description="Helical" evidence="10">
    <location>
        <begin position="76"/>
        <end position="92"/>
    </location>
</feature>
<dbReference type="Gene3D" id="3.30.565.10">
    <property type="entry name" value="Histidine kinase-like ATPase, C-terminal domain"/>
    <property type="match status" value="1"/>
</dbReference>
<proteinExistence type="predicted"/>
<sequence length="461" mass="49165">MRRVSYGRPLTIAYRAWQALREELFRVEGGSEGGAGWRIWQPTVVLALSLAAFVLGVFNIGMLTSDGFGGFGTTEAVLLGGGQAAALVLAAFRPVTSWWVVTGTMVVIAVVMGVSPPPWFRESPWTAPGVACQAGVLLLVAVRRRPRAALGALLLSVVSTVLCGLVMHQFSGPSAFRNMPTDFLVLALAVVVGSALFGRQAARSELVVQEEKTAQERTRRTLLEERNRIARELHDVVAHHMSVISIQAQAAPHLVENPSEELKESLAGIRQHAVEALAELRRVLGVLRSEDALDDDRHAPQPTLEGLPELVANVRAAGPPVTTRTVGEPRPLPPGMEVSAYRIVQEALSNVLRHAPGAAAEVEIGYHPTELTVRVTNTAPDPTAPAMPSRGAGHGLPGMRERAAMLDGTLWCGATADGGWSVTASLPVPSPAETPTRTTPTTRTTRTTRSAQSPLTIEDPS</sequence>
<accession>A0ABS3XI62</accession>
<evidence type="ECO:0000313" key="14">
    <source>
        <dbReference type="Proteomes" id="UP001519064"/>
    </source>
</evidence>
<evidence type="ECO:0000256" key="8">
    <source>
        <dbReference type="ARBA" id="ARBA00023012"/>
    </source>
</evidence>
<name>A0ABS3XI62_9ACTN</name>
<dbReference type="InterPro" id="IPR011712">
    <property type="entry name" value="Sig_transdc_His_kin_sub3_dim/P"/>
</dbReference>
<evidence type="ECO:0000256" key="4">
    <source>
        <dbReference type="ARBA" id="ARBA00022679"/>
    </source>
</evidence>
<feature type="transmembrane region" description="Helical" evidence="10">
    <location>
        <begin position="149"/>
        <end position="171"/>
    </location>
</feature>
<dbReference type="RefSeq" id="WP_209242333.1">
    <property type="nucleotide sequence ID" value="NZ_JADKMA010000165.1"/>
</dbReference>
<protein>
    <recommendedName>
        <fullName evidence="2">histidine kinase</fullName>
        <ecNumber evidence="2">2.7.13.3</ecNumber>
    </recommendedName>
</protein>
<evidence type="ECO:0000256" key="1">
    <source>
        <dbReference type="ARBA" id="ARBA00000085"/>
    </source>
</evidence>
<feature type="domain" description="Histidine kinase/HSP90-like ATPase" evidence="11">
    <location>
        <begin position="337"/>
        <end position="429"/>
    </location>
</feature>
<keyword evidence="7" id="KW-0067">ATP-binding</keyword>
<feature type="transmembrane region" description="Helical" evidence="10">
    <location>
        <begin position="99"/>
        <end position="119"/>
    </location>
</feature>
<dbReference type="CDD" id="cd16917">
    <property type="entry name" value="HATPase_UhpB-NarQ-NarX-like"/>
    <property type="match status" value="1"/>
</dbReference>
<dbReference type="InterPro" id="IPR003594">
    <property type="entry name" value="HATPase_dom"/>
</dbReference>
<comment type="catalytic activity">
    <reaction evidence="1">
        <text>ATP + protein L-histidine = ADP + protein N-phospho-L-histidine.</text>
        <dbReference type="EC" id="2.7.13.3"/>
    </reaction>
</comment>
<dbReference type="InterPro" id="IPR050482">
    <property type="entry name" value="Sensor_HK_TwoCompSys"/>
</dbReference>
<evidence type="ECO:0000256" key="3">
    <source>
        <dbReference type="ARBA" id="ARBA00022553"/>
    </source>
</evidence>
<feature type="region of interest" description="Disordered" evidence="9">
    <location>
        <begin position="423"/>
        <end position="461"/>
    </location>
</feature>
<dbReference type="GO" id="GO:0016301">
    <property type="term" value="F:kinase activity"/>
    <property type="evidence" value="ECO:0007669"/>
    <property type="project" value="UniProtKB-KW"/>
</dbReference>
<dbReference type="EC" id="2.7.13.3" evidence="2"/>
<evidence type="ECO:0000256" key="9">
    <source>
        <dbReference type="SAM" id="MobiDB-lite"/>
    </source>
</evidence>
<evidence type="ECO:0000256" key="7">
    <source>
        <dbReference type="ARBA" id="ARBA00022840"/>
    </source>
</evidence>
<dbReference type="Gene3D" id="1.20.5.1930">
    <property type="match status" value="1"/>
</dbReference>
<organism evidence="13 14">
    <name type="scientific">Streptomyces oryzae</name>
    <dbReference type="NCBI Taxonomy" id="1434886"/>
    <lineage>
        <taxon>Bacteria</taxon>
        <taxon>Bacillati</taxon>
        <taxon>Actinomycetota</taxon>
        <taxon>Actinomycetes</taxon>
        <taxon>Kitasatosporales</taxon>
        <taxon>Streptomycetaceae</taxon>
        <taxon>Streptomyces</taxon>
    </lineage>
</organism>
<evidence type="ECO:0000256" key="2">
    <source>
        <dbReference type="ARBA" id="ARBA00012438"/>
    </source>
</evidence>
<keyword evidence="5" id="KW-0547">Nucleotide-binding</keyword>
<evidence type="ECO:0000256" key="5">
    <source>
        <dbReference type="ARBA" id="ARBA00022741"/>
    </source>
</evidence>
<evidence type="ECO:0000256" key="6">
    <source>
        <dbReference type="ARBA" id="ARBA00022777"/>
    </source>
</evidence>
<gene>
    <name evidence="13" type="ORF">ITI46_26075</name>
</gene>
<evidence type="ECO:0000259" key="11">
    <source>
        <dbReference type="Pfam" id="PF02518"/>
    </source>
</evidence>
<feature type="transmembrane region" description="Helical" evidence="10">
    <location>
        <begin position="125"/>
        <end position="142"/>
    </location>
</feature>
<dbReference type="PANTHER" id="PTHR24421:SF10">
    <property type="entry name" value="NITRATE_NITRITE SENSOR PROTEIN NARQ"/>
    <property type="match status" value="1"/>
</dbReference>
<evidence type="ECO:0000259" key="12">
    <source>
        <dbReference type="Pfam" id="PF07730"/>
    </source>
</evidence>
<reference evidence="13 14" key="1">
    <citation type="submission" date="2020-11" db="EMBL/GenBank/DDBJ databases">
        <title>Streptomyces spirodelae sp. nov., isolated from duckweed.</title>
        <authorList>
            <person name="Saimee Y."/>
            <person name="Duangmal K."/>
        </authorList>
    </citation>
    <scope>NUCLEOTIDE SEQUENCE [LARGE SCALE GENOMIC DNA]</scope>
    <source>
        <strain evidence="13 14">S16-07</strain>
    </source>
</reference>
<dbReference type="EMBL" id="JADKMA010000165">
    <property type="protein sequence ID" value="MBO8195093.1"/>
    <property type="molecule type" value="Genomic_DNA"/>
</dbReference>
<keyword evidence="10" id="KW-0812">Transmembrane</keyword>